<feature type="domain" description="NADH:quinone oxidoreductase/Mrp antiporter transmembrane" evidence="10">
    <location>
        <begin position="131"/>
        <end position="423"/>
    </location>
</feature>
<accession>A0A117LB90</accession>
<feature type="transmembrane region" description="Helical" evidence="9">
    <location>
        <begin position="383"/>
        <end position="403"/>
    </location>
</feature>
<comment type="subcellular location">
    <subcellularLocation>
        <location evidence="1">Cell membrane</location>
        <topology evidence="1">Multi-pass membrane protein</topology>
    </subcellularLocation>
    <subcellularLocation>
        <location evidence="8">Membrane</location>
        <topology evidence="8">Multi-pass membrane protein</topology>
    </subcellularLocation>
</comment>
<feature type="transmembrane region" description="Helical" evidence="9">
    <location>
        <begin position="36"/>
        <end position="57"/>
    </location>
</feature>
<dbReference type="Proteomes" id="UP000053326">
    <property type="component" value="Unassembled WGS sequence"/>
</dbReference>
<feature type="transmembrane region" description="Helical" evidence="9">
    <location>
        <begin position="415"/>
        <end position="436"/>
    </location>
</feature>
<proteinExistence type="inferred from homology"/>
<keyword evidence="4 8" id="KW-0812">Transmembrane</keyword>
<comment type="caution">
    <text evidence="12">The sequence shown here is derived from an EMBL/GenBank/DDBJ whole genome shotgun (WGS) entry which is preliminary data.</text>
</comment>
<feature type="transmembrane region" description="Helical" evidence="9">
    <location>
        <begin position="77"/>
        <end position="99"/>
    </location>
</feature>
<feature type="transmembrane region" description="Helical" evidence="9">
    <location>
        <begin position="286"/>
        <end position="305"/>
    </location>
</feature>
<feature type="transmembrane region" description="Helical" evidence="9">
    <location>
        <begin position="317"/>
        <end position="344"/>
    </location>
</feature>
<evidence type="ECO:0000256" key="3">
    <source>
        <dbReference type="ARBA" id="ARBA00022475"/>
    </source>
</evidence>
<evidence type="ECO:0000256" key="4">
    <source>
        <dbReference type="ARBA" id="ARBA00022692"/>
    </source>
</evidence>
<feature type="transmembrane region" description="Helical" evidence="9">
    <location>
        <begin position="111"/>
        <end position="130"/>
    </location>
</feature>
<evidence type="ECO:0000256" key="8">
    <source>
        <dbReference type="RuleBase" id="RU000320"/>
    </source>
</evidence>
<evidence type="ECO:0000256" key="7">
    <source>
        <dbReference type="ARBA" id="ARBA00023136"/>
    </source>
</evidence>
<feature type="transmembrane region" description="Helical" evidence="9">
    <location>
        <begin position="255"/>
        <end position="274"/>
    </location>
</feature>
<feature type="transmembrane region" description="Helical" evidence="9">
    <location>
        <begin position="6"/>
        <end position="24"/>
    </location>
</feature>
<evidence type="ECO:0000256" key="9">
    <source>
        <dbReference type="SAM" id="Phobius"/>
    </source>
</evidence>
<organism evidence="12 13">
    <name type="scientific">Thermacetogenium phaeum</name>
    <dbReference type="NCBI Taxonomy" id="85874"/>
    <lineage>
        <taxon>Bacteria</taxon>
        <taxon>Bacillati</taxon>
        <taxon>Bacillota</taxon>
        <taxon>Clostridia</taxon>
        <taxon>Thermoanaerobacterales</taxon>
        <taxon>Thermoanaerobacteraceae</taxon>
        <taxon>Thermacetogenium</taxon>
    </lineage>
</organism>
<dbReference type="PANTHER" id="PTHR42682:SF5">
    <property type="entry name" value="HYDROGENASE-4 COMPONENT F"/>
    <property type="match status" value="1"/>
</dbReference>
<dbReference type="AlphaFoldDB" id="A0A117LB90"/>
<dbReference type="PRINTS" id="PR01434">
    <property type="entry name" value="NADHDHGNASE5"/>
</dbReference>
<dbReference type="EMBL" id="LGFO01000152">
    <property type="protein sequence ID" value="KUK36158.1"/>
    <property type="molecule type" value="Genomic_DNA"/>
</dbReference>
<dbReference type="Pfam" id="PF00662">
    <property type="entry name" value="Proton_antipo_N"/>
    <property type="match status" value="1"/>
</dbReference>
<feature type="transmembrane region" description="Helical" evidence="9">
    <location>
        <begin position="456"/>
        <end position="476"/>
    </location>
</feature>
<dbReference type="Pfam" id="PF00361">
    <property type="entry name" value="Proton_antipo_M"/>
    <property type="match status" value="1"/>
</dbReference>
<evidence type="ECO:0000313" key="12">
    <source>
        <dbReference type="EMBL" id="KUK36158.1"/>
    </source>
</evidence>
<evidence type="ECO:0000259" key="11">
    <source>
        <dbReference type="Pfam" id="PF00662"/>
    </source>
</evidence>
<keyword evidence="6" id="KW-0560">Oxidoreductase</keyword>
<dbReference type="PANTHER" id="PTHR42682">
    <property type="entry name" value="HYDROGENASE-4 COMPONENT F"/>
    <property type="match status" value="1"/>
</dbReference>
<evidence type="ECO:0000259" key="10">
    <source>
        <dbReference type="Pfam" id="PF00361"/>
    </source>
</evidence>
<dbReference type="InterPro" id="IPR052175">
    <property type="entry name" value="ComplexI-like_HydComp"/>
</dbReference>
<keyword evidence="3" id="KW-1003">Cell membrane</keyword>
<keyword evidence="7 9" id="KW-0472">Membrane</keyword>
<evidence type="ECO:0000256" key="1">
    <source>
        <dbReference type="ARBA" id="ARBA00004651"/>
    </source>
</evidence>
<gene>
    <name evidence="12" type="ORF">XD66_1135</name>
</gene>
<evidence type="ECO:0000256" key="5">
    <source>
        <dbReference type="ARBA" id="ARBA00022989"/>
    </source>
</evidence>
<comment type="similarity">
    <text evidence="2">Belongs to the CPA3 antiporters (TC 2.A.63) subunit A family.</text>
</comment>
<dbReference type="GO" id="GO:0005886">
    <property type="term" value="C:plasma membrane"/>
    <property type="evidence" value="ECO:0007669"/>
    <property type="project" value="UniProtKB-SubCell"/>
</dbReference>
<dbReference type="InterPro" id="IPR001516">
    <property type="entry name" value="Proton_antipo_N"/>
</dbReference>
<evidence type="ECO:0000256" key="2">
    <source>
        <dbReference type="ARBA" id="ARBA00008483"/>
    </source>
</evidence>
<dbReference type="InterPro" id="IPR001750">
    <property type="entry name" value="ND/Mrp_TM"/>
</dbReference>
<dbReference type="PATRIC" id="fig|85874.4.peg.554"/>
<dbReference type="NCBIfam" id="NF005044">
    <property type="entry name" value="PRK06458.1-4"/>
    <property type="match status" value="1"/>
</dbReference>
<name>A0A117LB90_9THEO</name>
<feature type="domain" description="NADH-Ubiquinone oxidoreductase (complex I) chain 5 N-terminal" evidence="11">
    <location>
        <begin position="69"/>
        <end position="100"/>
    </location>
</feature>
<dbReference type="GO" id="GO:0016491">
    <property type="term" value="F:oxidoreductase activity"/>
    <property type="evidence" value="ECO:0007669"/>
    <property type="project" value="UniProtKB-KW"/>
</dbReference>
<feature type="transmembrane region" description="Helical" evidence="9">
    <location>
        <begin position="167"/>
        <end position="187"/>
    </location>
</feature>
<feature type="transmembrane region" description="Helical" evidence="9">
    <location>
        <begin position="136"/>
        <end position="155"/>
    </location>
</feature>
<evidence type="ECO:0000313" key="13">
    <source>
        <dbReference type="Proteomes" id="UP000053326"/>
    </source>
</evidence>
<sequence length="496" mass="53763">MDENILIWLLAFPLALSLITFLIRAVGWRSQRVPEVLHLGGIIIVLVLILKTAFLIYSGGELSALADLFYADRLTAVFLLVIGVMGFLNGLYSIGYLRYDLAGEELGVDSCSTYYGFFHLFLFTMLFTVLSNNIALMWVGIEATTLGSVFLVGIYGRRESLEAAWKYILICSVGIAFALYGTILIYAGSFNLLQNAHNSMLWTEVVKSAGMLDPQVVKLAFVFILIGFGTKAGLFPMHTWLPDAHSEAPSPVSSLLSGVLLKCALFAIIKYYMIATRCLGPDFPRLLLLIFGILSIACAAFLIFAQRDLKRMFAYSSIENIGIIAIGLGIDGPLGVFAALLHTINHSITKSLLFCTSGNILIKYGTRDLKAIKGVFRAAPLTAFFLGSGALGIAGCPPLNIFISKLLTISAGIQAGYLWPMLLCLALLVVVFASFLRLIGETLFGEPPEGVEKGDVNWITLLPIALLFLLMLALGVHTPEPLAELLEGAASLVTGI</sequence>
<reference evidence="13" key="1">
    <citation type="journal article" date="2015" name="MBio">
        <title>Genome-Resolved Metagenomic Analysis Reveals Roles for Candidate Phyla and Other Microbial Community Members in Biogeochemical Transformations in Oil Reservoirs.</title>
        <authorList>
            <person name="Hu P."/>
            <person name="Tom L."/>
            <person name="Singh A."/>
            <person name="Thomas B.C."/>
            <person name="Baker B.J."/>
            <person name="Piceno Y.M."/>
            <person name="Andersen G.L."/>
            <person name="Banfield J.F."/>
        </authorList>
    </citation>
    <scope>NUCLEOTIDE SEQUENCE [LARGE SCALE GENOMIC DNA]</scope>
</reference>
<feature type="transmembrane region" description="Helical" evidence="9">
    <location>
        <begin position="216"/>
        <end position="234"/>
    </location>
</feature>
<keyword evidence="5 9" id="KW-1133">Transmembrane helix</keyword>
<evidence type="ECO:0000256" key="6">
    <source>
        <dbReference type="ARBA" id="ARBA00023002"/>
    </source>
</evidence>
<protein>
    <submittedName>
        <fullName evidence="12">Hydrogenase-4 membranbe subunit F</fullName>
    </submittedName>
</protein>